<dbReference type="SMART" id="SM00952">
    <property type="entry name" value="RAP"/>
    <property type="match status" value="1"/>
</dbReference>
<dbReference type="KEGG" id="olu:OSTLU_31794"/>
<evidence type="ECO:0000259" key="1">
    <source>
        <dbReference type="PROSITE" id="PS51286"/>
    </source>
</evidence>
<dbReference type="Gramene" id="ABO96337">
    <property type="protein sequence ID" value="ABO96337"/>
    <property type="gene ID" value="OSTLU_31794"/>
</dbReference>
<dbReference type="GO" id="GO:0000963">
    <property type="term" value="P:mitochondrial RNA processing"/>
    <property type="evidence" value="ECO:0007669"/>
    <property type="project" value="TreeGrafter"/>
</dbReference>
<dbReference type="Gene3D" id="3.40.960.10">
    <property type="entry name" value="VSR Endonuclease"/>
    <property type="match status" value="1"/>
</dbReference>
<dbReference type="PANTHER" id="PTHR21228">
    <property type="entry name" value="FAST LEU-RICH DOMAIN-CONTAINING"/>
    <property type="match status" value="1"/>
</dbReference>
<evidence type="ECO:0000313" key="2">
    <source>
        <dbReference type="EMBL" id="ABO96337.1"/>
    </source>
</evidence>
<dbReference type="GeneID" id="5001777"/>
<keyword evidence="3" id="KW-1185">Reference proteome</keyword>
<evidence type="ECO:0000313" key="3">
    <source>
        <dbReference type="Proteomes" id="UP000001568"/>
    </source>
</evidence>
<dbReference type="PROSITE" id="PS51286">
    <property type="entry name" value="RAP"/>
    <property type="match status" value="1"/>
</dbReference>
<dbReference type="InterPro" id="IPR013584">
    <property type="entry name" value="RAP"/>
</dbReference>
<dbReference type="OrthoDB" id="413408at2759"/>
<gene>
    <name evidence="2" type="ORF">OSTLU_31794</name>
</gene>
<dbReference type="GO" id="GO:0005759">
    <property type="term" value="C:mitochondrial matrix"/>
    <property type="evidence" value="ECO:0007669"/>
    <property type="project" value="TreeGrafter"/>
</dbReference>
<dbReference type="GO" id="GO:0035770">
    <property type="term" value="C:ribonucleoprotein granule"/>
    <property type="evidence" value="ECO:0007669"/>
    <property type="project" value="TreeGrafter"/>
</dbReference>
<feature type="domain" description="RAP" evidence="1">
    <location>
        <begin position="683"/>
        <end position="744"/>
    </location>
</feature>
<dbReference type="GO" id="GO:0003723">
    <property type="term" value="F:RNA binding"/>
    <property type="evidence" value="ECO:0007669"/>
    <property type="project" value="TreeGrafter"/>
</dbReference>
<dbReference type="PANTHER" id="PTHR21228:SF40">
    <property type="entry name" value="LD45607P"/>
    <property type="match status" value="1"/>
</dbReference>
<dbReference type="AlphaFoldDB" id="A4RXS2"/>
<protein>
    <recommendedName>
        <fullName evidence="1">RAP domain-containing protein</fullName>
    </recommendedName>
</protein>
<organism evidence="2 3">
    <name type="scientific">Ostreococcus lucimarinus (strain CCE9901)</name>
    <dbReference type="NCBI Taxonomy" id="436017"/>
    <lineage>
        <taxon>Eukaryota</taxon>
        <taxon>Viridiplantae</taxon>
        <taxon>Chlorophyta</taxon>
        <taxon>Mamiellophyceae</taxon>
        <taxon>Mamiellales</taxon>
        <taxon>Bathycoccaceae</taxon>
        <taxon>Ostreococcus</taxon>
    </lineage>
</organism>
<sequence>MTAEKKKMGKKERRAAFGPSVALNKELMSCETLEALAETSRRVARDMSAVNVATTYGKLARFARGGRGKVSEEIKRSEWFAELEERAMEKLGECETKARAVAQIAWACGYLDRGRHLHGEDAFWDELERAIEREISKCEPQGASNVAWAYAKLEMRMPNGIRNAIEKHIVQNASAYKPFELSITFWALTKFGDIPTEEMLDVFEREMRLQSCGSQELTNIASAYARISGRRVRQGTQGFLKELASNAFTILHEFDNTELAMFLWGLSNAGYYLDDDDAMEIFKVVERRASGAKRLEPQQIALITGSFATFTDDVTVTHYNCETGSPLSHLRMSAQTRAALKSAIVALENTFLASIAKCNMDDLSYVMWAFAHLEHRPSDEFVRRLEEEAIDKIEEASAKNLSNLLYGFGTLNLAGLGVFTHAMFCVSQKLEEFTPVGIFMVCSALASSNYDPGPQMMLQFENKLMKSAHAFESQDFTEFLRVFARLRYMLADETFDFIGVSSAKTLDRFDSYRISMTLWSHATLCAQPHDALLARIEDEIRGSASQFKPQNFVLALWSLVLLGSLEDARDSVVRVLHALVKLQGGALTSSEDLEDAQLCSLYMARLTSMGKPFEELILGVTDGVADECERAWLRAKAQDPTISKVQHHIGEVLREIGAQDFEVEALVEGGKIRSDIVFPNSRIVVEVDGPHHYSRDASGRLRELGQTVMRNNLLKSWGWRVVIVPYADWGDMLTIEEKASYLRSLLGDEVFVA</sequence>
<dbReference type="HOGENOM" id="CLU_347601_0_0_1"/>
<dbReference type="InterPro" id="IPR050870">
    <property type="entry name" value="FAST_kinase"/>
</dbReference>
<dbReference type="OMA" id="THYNCET"/>
<name>A4RXS2_OSTLU</name>
<dbReference type="eggNOG" id="ENOG502QUHX">
    <property type="taxonomic scope" value="Eukaryota"/>
</dbReference>
<dbReference type="EMBL" id="CP000585">
    <property type="protein sequence ID" value="ABO96337.1"/>
    <property type="molecule type" value="Genomic_DNA"/>
</dbReference>
<dbReference type="Pfam" id="PF08373">
    <property type="entry name" value="RAP"/>
    <property type="match status" value="1"/>
</dbReference>
<accession>A4RXS2</accession>
<dbReference type="Proteomes" id="UP000001568">
    <property type="component" value="Chromosome 5"/>
</dbReference>
<dbReference type="RefSeq" id="XP_001418044.1">
    <property type="nucleotide sequence ID" value="XM_001418007.1"/>
</dbReference>
<dbReference type="GO" id="GO:0044528">
    <property type="term" value="P:regulation of mitochondrial mRNA stability"/>
    <property type="evidence" value="ECO:0007669"/>
    <property type="project" value="TreeGrafter"/>
</dbReference>
<proteinExistence type="predicted"/>
<reference evidence="2 3" key="1">
    <citation type="journal article" date="2007" name="Proc. Natl. Acad. Sci. U.S.A.">
        <title>The tiny eukaryote Ostreococcus provides genomic insights into the paradox of plankton speciation.</title>
        <authorList>
            <person name="Palenik B."/>
            <person name="Grimwood J."/>
            <person name="Aerts A."/>
            <person name="Rouze P."/>
            <person name="Salamov A."/>
            <person name="Putnam N."/>
            <person name="Dupont C."/>
            <person name="Jorgensen R."/>
            <person name="Derelle E."/>
            <person name="Rombauts S."/>
            <person name="Zhou K."/>
            <person name="Otillar R."/>
            <person name="Merchant S.S."/>
            <person name="Podell S."/>
            <person name="Gaasterland T."/>
            <person name="Napoli C."/>
            <person name="Gendler K."/>
            <person name="Manuell A."/>
            <person name="Tai V."/>
            <person name="Vallon O."/>
            <person name="Piganeau G."/>
            <person name="Jancek S."/>
            <person name="Heijde M."/>
            <person name="Jabbari K."/>
            <person name="Bowler C."/>
            <person name="Lohr M."/>
            <person name="Robbens S."/>
            <person name="Werner G."/>
            <person name="Dubchak I."/>
            <person name="Pazour G.J."/>
            <person name="Ren Q."/>
            <person name="Paulsen I."/>
            <person name="Delwiche C."/>
            <person name="Schmutz J."/>
            <person name="Rokhsar D."/>
            <person name="Van de Peer Y."/>
            <person name="Moreau H."/>
            <person name="Grigoriev I.V."/>
        </authorList>
    </citation>
    <scope>NUCLEOTIDE SEQUENCE [LARGE SCALE GENOMIC DNA]</scope>
    <source>
        <strain evidence="2 3">CCE9901</strain>
    </source>
</reference>